<evidence type="ECO:0000256" key="2">
    <source>
        <dbReference type="ARBA" id="ARBA00022450"/>
    </source>
</evidence>
<gene>
    <name evidence="9" type="ORF">DMH04_34110</name>
</gene>
<dbReference type="GO" id="GO:0016705">
    <property type="term" value="F:oxidoreductase activity, acting on paired donors, with incorporation or reduction of molecular oxygen"/>
    <property type="evidence" value="ECO:0007669"/>
    <property type="project" value="InterPro"/>
</dbReference>
<dbReference type="EMBL" id="QHKI01000038">
    <property type="protein sequence ID" value="RSM77996.1"/>
    <property type="molecule type" value="Genomic_DNA"/>
</dbReference>
<dbReference type="SUPFAM" id="SSF52777">
    <property type="entry name" value="CoA-dependent acyltransferases"/>
    <property type="match status" value="2"/>
</dbReference>
<evidence type="ECO:0008006" key="11">
    <source>
        <dbReference type="Google" id="ProtNLM"/>
    </source>
</evidence>
<dbReference type="InterPro" id="IPR016036">
    <property type="entry name" value="Malonyl_transacylase_ACP-bd"/>
</dbReference>
<dbReference type="Gene3D" id="3.20.20.30">
    <property type="entry name" value="Luciferase-like domain"/>
    <property type="match status" value="1"/>
</dbReference>
<feature type="compositionally biased region" description="Low complexity" evidence="6">
    <location>
        <begin position="1036"/>
        <end position="1046"/>
    </location>
</feature>
<name>A0A428Z0T7_KIBAR</name>
<dbReference type="InterPro" id="IPR036661">
    <property type="entry name" value="Luciferase-like_sf"/>
</dbReference>
<reference evidence="9 10" key="1">
    <citation type="submission" date="2018-05" db="EMBL/GenBank/DDBJ databases">
        <title>Evolution of GPA BGCs.</title>
        <authorList>
            <person name="Waglechner N."/>
            <person name="Wright G.D."/>
        </authorList>
    </citation>
    <scope>NUCLEOTIDE SEQUENCE [LARGE SCALE GENOMIC DNA]</scope>
    <source>
        <strain evidence="9 10">A82846</strain>
    </source>
</reference>
<dbReference type="PANTHER" id="PTHR43775">
    <property type="entry name" value="FATTY ACID SYNTHASE"/>
    <property type="match status" value="1"/>
</dbReference>
<dbReference type="Proteomes" id="UP000287547">
    <property type="component" value="Unassembled WGS sequence"/>
</dbReference>
<dbReference type="Gene3D" id="3.40.640.10">
    <property type="entry name" value="Type I PLP-dependent aspartate aminotransferase-like (Major domain)"/>
    <property type="match status" value="1"/>
</dbReference>
<evidence type="ECO:0000256" key="6">
    <source>
        <dbReference type="SAM" id="MobiDB-lite"/>
    </source>
</evidence>
<dbReference type="SUPFAM" id="SSF55048">
    <property type="entry name" value="Probable ACP-binding domain of malonyl-CoA ACP transacylase"/>
    <property type="match status" value="1"/>
</dbReference>
<protein>
    <recommendedName>
        <fullName evidence="11">Amino acid adenylation domain-containing protein</fullName>
    </recommendedName>
</protein>
<dbReference type="InterPro" id="IPR016035">
    <property type="entry name" value="Acyl_Trfase/lysoPLipase"/>
</dbReference>
<proteinExistence type="predicted"/>
<feature type="domain" description="Ketosynthase family 3 (KS3)" evidence="8">
    <location>
        <begin position="76"/>
        <end position="500"/>
    </location>
</feature>
<feature type="domain" description="Carrier" evidence="7">
    <location>
        <begin position="938"/>
        <end position="1013"/>
    </location>
</feature>
<evidence type="ECO:0000256" key="1">
    <source>
        <dbReference type="ARBA" id="ARBA00001957"/>
    </source>
</evidence>
<comment type="cofactor">
    <cofactor evidence="1">
        <name>pantetheine 4'-phosphate</name>
        <dbReference type="ChEBI" id="CHEBI:47942"/>
    </cofactor>
</comment>
<feature type="non-terminal residue" evidence="9">
    <location>
        <position position="1"/>
    </location>
</feature>
<dbReference type="InterPro" id="IPR014031">
    <property type="entry name" value="Ketoacyl_synth_C"/>
</dbReference>
<dbReference type="OrthoDB" id="5478077at2"/>
<dbReference type="SMART" id="SM00827">
    <property type="entry name" value="PKS_AT"/>
    <property type="match status" value="1"/>
</dbReference>
<dbReference type="GO" id="GO:0030170">
    <property type="term" value="F:pyridoxal phosphate binding"/>
    <property type="evidence" value="ECO:0007669"/>
    <property type="project" value="InterPro"/>
</dbReference>
<dbReference type="SUPFAM" id="SSF53901">
    <property type="entry name" value="Thiolase-like"/>
    <property type="match status" value="1"/>
</dbReference>
<dbReference type="Gene3D" id="3.90.1150.10">
    <property type="entry name" value="Aspartate Aminotransferase, domain 1"/>
    <property type="match status" value="1"/>
</dbReference>
<dbReference type="Pfam" id="PF00698">
    <property type="entry name" value="Acyl_transf_1"/>
    <property type="match status" value="1"/>
</dbReference>
<evidence type="ECO:0000256" key="3">
    <source>
        <dbReference type="ARBA" id="ARBA00022553"/>
    </source>
</evidence>
<dbReference type="Pfam" id="PF00668">
    <property type="entry name" value="Condensation"/>
    <property type="match status" value="1"/>
</dbReference>
<dbReference type="Gene3D" id="3.40.47.10">
    <property type="match status" value="1"/>
</dbReference>
<dbReference type="PROSITE" id="PS50075">
    <property type="entry name" value="CARRIER"/>
    <property type="match status" value="2"/>
</dbReference>
<dbReference type="InterPro" id="IPR011251">
    <property type="entry name" value="Luciferase-like_dom"/>
</dbReference>
<organism evidence="9 10">
    <name type="scientific">Kibdelosporangium aridum</name>
    <dbReference type="NCBI Taxonomy" id="2030"/>
    <lineage>
        <taxon>Bacteria</taxon>
        <taxon>Bacillati</taxon>
        <taxon>Actinomycetota</taxon>
        <taxon>Actinomycetes</taxon>
        <taxon>Pseudonocardiales</taxon>
        <taxon>Pseudonocardiaceae</taxon>
        <taxon>Kibdelosporangium</taxon>
    </lineage>
</organism>
<dbReference type="InterPro" id="IPR024011">
    <property type="entry name" value="Biosynth_lucif-like_mOase_dom"/>
</dbReference>
<evidence type="ECO:0000313" key="10">
    <source>
        <dbReference type="Proteomes" id="UP000287547"/>
    </source>
</evidence>
<dbReference type="InterPro" id="IPR014043">
    <property type="entry name" value="Acyl_transferase_dom"/>
</dbReference>
<accession>A0A428Z0T7</accession>
<dbReference type="Gene3D" id="3.30.559.30">
    <property type="entry name" value="Nonribosomal peptide synthetase, condensation domain"/>
    <property type="match status" value="1"/>
</dbReference>
<comment type="caution">
    <text evidence="9">The sequence shown here is derived from an EMBL/GenBank/DDBJ whole genome shotgun (WGS) entry which is preliminary data.</text>
</comment>
<dbReference type="GO" id="GO:0031177">
    <property type="term" value="F:phosphopantetheine binding"/>
    <property type="evidence" value="ECO:0007669"/>
    <property type="project" value="InterPro"/>
</dbReference>
<keyword evidence="2" id="KW-0596">Phosphopantetheine</keyword>
<dbReference type="SUPFAM" id="SSF47336">
    <property type="entry name" value="ACP-like"/>
    <property type="match status" value="2"/>
</dbReference>
<dbReference type="GO" id="GO:0005886">
    <property type="term" value="C:plasma membrane"/>
    <property type="evidence" value="ECO:0007669"/>
    <property type="project" value="TreeGrafter"/>
</dbReference>
<dbReference type="InterPro" id="IPR020806">
    <property type="entry name" value="PKS_PP-bd"/>
</dbReference>
<dbReference type="PROSITE" id="PS52004">
    <property type="entry name" value="KS3_2"/>
    <property type="match status" value="1"/>
</dbReference>
<dbReference type="InterPro" id="IPR015424">
    <property type="entry name" value="PyrdxlP-dep_Trfase"/>
</dbReference>
<evidence type="ECO:0000256" key="4">
    <source>
        <dbReference type="ARBA" id="ARBA00022679"/>
    </source>
</evidence>
<dbReference type="SMART" id="SM00825">
    <property type="entry name" value="PKS_KS"/>
    <property type="match status" value="1"/>
</dbReference>
<evidence type="ECO:0000313" key="9">
    <source>
        <dbReference type="EMBL" id="RSM77996.1"/>
    </source>
</evidence>
<dbReference type="Pfam" id="PF02801">
    <property type="entry name" value="Ketoacyl-synt_C"/>
    <property type="match status" value="1"/>
</dbReference>
<dbReference type="CDD" id="cd00833">
    <property type="entry name" value="PKS"/>
    <property type="match status" value="1"/>
</dbReference>
<dbReference type="GO" id="GO:0071770">
    <property type="term" value="P:DIM/DIP cell wall layer assembly"/>
    <property type="evidence" value="ECO:0007669"/>
    <property type="project" value="TreeGrafter"/>
</dbReference>
<dbReference type="CDD" id="cd00610">
    <property type="entry name" value="OAT_like"/>
    <property type="match status" value="1"/>
</dbReference>
<dbReference type="InterPro" id="IPR014030">
    <property type="entry name" value="Ketoacyl_synth_N"/>
</dbReference>
<dbReference type="InterPro" id="IPR005814">
    <property type="entry name" value="Aminotrans_3"/>
</dbReference>
<evidence type="ECO:0000256" key="5">
    <source>
        <dbReference type="ARBA" id="ARBA00022898"/>
    </source>
</evidence>
<dbReference type="GO" id="GO:0004312">
    <property type="term" value="F:fatty acid synthase activity"/>
    <property type="evidence" value="ECO:0007669"/>
    <property type="project" value="TreeGrafter"/>
</dbReference>
<keyword evidence="3" id="KW-0597">Phosphoprotein</keyword>
<dbReference type="InterPro" id="IPR009081">
    <property type="entry name" value="PP-bd_ACP"/>
</dbReference>
<dbReference type="Pfam" id="PF00202">
    <property type="entry name" value="Aminotran_3"/>
    <property type="match status" value="1"/>
</dbReference>
<dbReference type="Gene3D" id="1.10.1200.10">
    <property type="entry name" value="ACP-like"/>
    <property type="match status" value="2"/>
</dbReference>
<dbReference type="GO" id="GO:0005737">
    <property type="term" value="C:cytoplasm"/>
    <property type="evidence" value="ECO:0007669"/>
    <property type="project" value="TreeGrafter"/>
</dbReference>
<feature type="region of interest" description="Disordered" evidence="6">
    <location>
        <begin position="1019"/>
        <end position="1059"/>
    </location>
</feature>
<dbReference type="InterPro" id="IPR015421">
    <property type="entry name" value="PyrdxlP-dep_Trfase_major"/>
</dbReference>
<dbReference type="GO" id="GO:0008483">
    <property type="term" value="F:transaminase activity"/>
    <property type="evidence" value="ECO:0007669"/>
    <property type="project" value="InterPro"/>
</dbReference>
<dbReference type="PANTHER" id="PTHR43775:SF37">
    <property type="entry name" value="SI:DKEY-61P9.11"/>
    <property type="match status" value="1"/>
</dbReference>
<dbReference type="Gene3D" id="3.30.559.10">
    <property type="entry name" value="Chloramphenicol acetyltransferase-like domain"/>
    <property type="match status" value="1"/>
</dbReference>
<feature type="compositionally biased region" description="Pro residues" evidence="6">
    <location>
        <begin position="1092"/>
        <end position="1108"/>
    </location>
</feature>
<dbReference type="InterPro" id="IPR001227">
    <property type="entry name" value="Ac_transferase_dom_sf"/>
</dbReference>
<dbReference type="Pfam" id="PF00550">
    <property type="entry name" value="PP-binding"/>
    <property type="match status" value="2"/>
</dbReference>
<dbReference type="Gene3D" id="3.30.70.3290">
    <property type="match status" value="1"/>
</dbReference>
<dbReference type="GO" id="GO:0006633">
    <property type="term" value="P:fatty acid biosynthetic process"/>
    <property type="evidence" value="ECO:0007669"/>
    <property type="project" value="TreeGrafter"/>
</dbReference>
<dbReference type="InterPro" id="IPR050091">
    <property type="entry name" value="PKS_NRPS_Biosynth_Enz"/>
</dbReference>
<dbReference type="InterPro" id="IPR016039">
    <property type="entry name" value="Thiolase-like"/>
</dbReference>
<sequence>LREIVPGGVPADTPFYEAGIGSVELLRLHTLLQRALGRQFPVTTFFSHPTESALVRHLSSQTADTAAGTRRALAQDRRIAIIGMAARFPGASTVDQYWANLLAGTVSTERFDRATLISAGLPASLVDDPDFVPVTGALDDIAGFDAELFGISPGEAALTDPQQRWFLQICHEALEHGGYAGTKQRVGVYAGSGMNLYSLRTYLREHLDETDPGDQLAALQVAIGNEPDFLASRVSYRLGLTGPAMAVRTACSTSLVAVHTAATALLAGEADMALAGAAALHVPRVAGYRYQEGSILSQTGVCRAFDAEADGTVGGNGVAAVLLKPLAAALQDGDTVHAVILGSAVNNDGAAKVGYTSPSVSGQTAVIRDALAAAGADPATIGYVEAHGTGTRLGDPIEVEALHEVFGERAEGPLLVGSVKANIGHLDSCAGMAGLIKAVLAVRHATVPPQSNLRIPNPALRLGAIELPETARSWPVTGPRRAGVTALGIGGTNAHVVLEEPPAAREKTKPAQPWAVPLSARGPVALADLAGRMAETVAGGEVVADDVLTTLGAGRRRLPHRLVAWGGTAADTAEALRAGGSMSGVAGNPGPVVFAFAGQGVDCTGAASMLMAHPAAADVLRRCADQHHRTWGVDLLGPLLGDGHEWTTATVQPALLALQLAQVAWLKQLGIEPDLVIGHSAGEYAALCAAGALSIEDAMHLAAVRGALLQRVSEGVLLAVFGDAEELAGLELAVRNGPGHVVFGGPPSAVAVAEAELAARGIEFRRLSADRAFHTSAVEPVLDELCRQAAALDWRPLRVPLVTGLGGAMLPAGTVLGTDHVRRHTRETGDYRAGIDRLAAQGCGTFVELGPSGVLAGLGRAWPETTWIPLLRRGSDTAVPALAALWCHGVDVDWAALGDGRRIPLPTYPFQLTRHWVDNTAKTTEATPVSDGTAIVNDTVLTQVRQLTARFLGDKPDQIGADVPFFDLGADSLLMINMIRELEVAFGVRVAMRELFEEVDTPARLTAAIVERMAPATRAELAPSEPETVAPPPLLPSALPTTPALTVGQPGGTAQAPPSGYDAVVREQLDLMGRFTQLMSEQLAVLSGTRPEPAPSGQPPTQPTPTRPEPSQLGPRPMTGQSTGMTGGRLDERQQAHLAELVQRYTTRTPTSKQIAQQYRRPLADSRAVVGFRGVTKELHYPIAARQARGAYLEDVDGNTYVDITMGFGTLLFGHEPAFVTDAVREYLADGMRLGPRGEETGQAAELLCELTGLDRAAFATTGTEANSAAFRLARAYTGRTMIVTFDGSYHGHFDPVLGRTVPDGGRMRTVPVSPGIPDSAVSETMVLGYGDEASLDVIRQHAGRIAAVVLEAVPSRYPDRQPVEFVRALRDLCDQCGIVLMFDEMLTGFRPHPQGAQGIFGVKADLATYGKVIGGGYPIGAIAGRADIMDWVDGGYWQYGDDSVPAGDTTFFGGTYIQHPVSMVAARAVLTWLRDEGPALQQGLNARTERLAGTLNEFFAAEEFPVSVHHFGSLFRFAHKGNLELLFHHLVMEGVHVWEWRNFFLSTAHTDSDVDFVADAVRNSLYDLRRGGFLPGRAAPDPAPRVALPSIPRTTTQPLTVPDATEVAPTTPDFSLYFFGDYPPDRDGDKYAAILAAARFADRSGMHAVWLPERHFDSFGGVFPNPSVLAAAIAAQTTRVRIHSGSVVLPLHDPIRVAEEWSVVDNLSGGRVSLGVASGWHARDFVLAPDVYGRHREAMYEGVETIRALWRGESVTRTAGTGEAVQVRLFPLPVQQEPEFYTAIVGNPDSYRQAAKAGLGVITNLMAQSVDQLAENIALYRRTRAEHGLDPETGRVVLLLHTYLGPDTETVRAEAFGPFCAYLRSSLALFGQVTNSLGFSIDLETTAQEDLDYMLSRAYERYCADRALIGSPADCEPIVDRLAELGVDEISCFIDFGLPPARITAGLPQIGLLRSAFTEESTVDVHPMSPAERQIWYLEKVFPDRPTYNETLVVRLDGELDVPALRQAMNTVVARHHGLRSVFPEVDGEPRRVVFRSYEIGLPVVDDLGAGVDEAATRIVAEQALSSFDLANGPLFEPSLVRLGEQCHLLVLRMHHLVVDTWSAEILTTEISACYRAALTGGPPDLPEPQGLPAWQPVPESTLAYWTELLDEAPSELPLPTDRPRPPEPSGRGGTTGLVLDQTITARIKEIARRNRVTQFMVLFAGYAAALRQLSGETDLVIGTPFAHRPEGAERIVGFFVNTLPLRLRVPGQASFTDLVLAARGQILGAQEHREVSFPEIVRVVGAPADIHRNPLFQVAVEFDNEATFELDLPGVRATLLDAAVDRAPLDLVLFMTNLGEEIRCRLNYNTDLFDAETGQQILDTFRQVLAAAIAEPDRPVADLPGRAQAAAD</sequence>
<dbReference type="InterPro" id="IPR020841">
    <property type="entry name" value="PKS_Beta-ketoAc_synthase_dom"/>
</dbReference>
<dbReference type="InterPro" id="IPR032821">
    <property type="entry name" value="PKS_assoc"/>
</dbReference>
<dbReference type="InterPro" id="IPR023213">
    <property type="entry name" value="CAT-like_dom_sf"/>
</dbReference>
<dbReference type="InterPro" id="IPR036736">
    <property type="entry name" value="ACP-like_sf"/>
</dbReference>
<evidence type="ECO:0000259" key="7">
    <source>
        <dbReference type="PROSITE" id="PS50075"/>
    </source>
</evidence>
<dbReference type="InterPro" id="IPR001242">
    <property type="entry name" value="Condensation_dom"/>
</dbReference>
<dbReference type="InterPro" id="IPR006162">
    <property type="entry name" value="Ppantetheine_attach_site"/>
</dbReference>
<evidence type="ECO:0000259" key="8">
    <source>
        <dbReference type="PROSITE" id="PS52004"/>
    </source>
</evidence>
<dbReference type="Pfam" id="PF00296">
    <property type="entry name" value="Bac_luciferase"/>
    <property type="match status" value="1"/>
</dbReference>
<dbReference type="PROSITE" id="PS00012">
    <property type="entry name" value="PHOSPHOPANTETHEINE"/>
    <property type="match status" value="1"/>
</dbReference>
<dbReference type="Gene3D" id="3.40.366.10">
    <property type="entry name" value="Malonyl-Coenzyme A Acyl Carrier Protein, domain 2"/>
    <property type="match status" value="1"/>
</dbReference>
<dbReference type="Pfam" id="PF00109">
    <property type="entry name" value="ketoacyl-synt"/>
    <property type="match status" value="1"/>
</dbReference>
<dbReference type="SUPFAM" id="SSF51679">
    <property type="entry name" value="Bacterial luciferase-like"/>
    <property type="match status" value="1"/>
</dbReference>
<dbReference type="SUPFAM" id="SSF52151">
    <property type="entry name" value="FabD/lysophospholipase-like"/>
    <property type="match status" value="1"/>
</dbReference>
<dbReference type="InterPro" id="IPR015422">
    <property type="entry name" value="PyrdxlP-dep_Trfase_small"/>
</dbReference>
<dbReference type="Pfam" id="PF16197">
    <property type="entry name" value="KAsynt_C_assoc"/>
    <property type="match status" value="1"/>
</dbReference>
<dbReference type="SUPFAM" id="SSF53383">
    <property type="entry name" value="PLP-dependent transferases"/>
    <property type="match status" value="1"/>
</dbReference>
<feature type="region of interest" description="Disordered" evidence="6">
    <location>
        <begin position="2156"/>
        <end position="2178"/>
    </location>
</feature>
<feature type="region of interest" description="Disordered" evidence="6">
    <location>
        <begin position="1087"/>
        <end position="1128"/>
    </location>
</feature>
<feature type="domain" description="Carrier" evidence="7">
    <location>
        <begin position="1"/>
        <end position="62"/>
    </location>
</feature>
<dbReference type="NCBIfam" id="TIGR04020">
    <property type="entry name" value="seco_metab_LLM"/>
    <property type="match status" value="1"/>
</dbReference>
<keyword evidence="4" id="KW-0808">Transferase</keyword>
<dbReference type="SMART" id="SM00823">
    <property type="entry name" value="PKS_PP"/>
    <property type="match status" value="2"/>
</dbReference>
<dbReference type="CDD" id="cd19531">
    <property type="entry name" value="LCL_NRPS-like"/>
    <property type="match status" value="1"/>
</dbReference>
<keyword evidence="5" id="KW-0663">Pyridoxal phosphate</keyword>